<dbReference type="GO" id="GO:0004430">
    <property type="term" value="F:1-phosphatidylinositol 4-kinase activity"/>
    <property type="evidence" value="ECO:0007669"/>
    <property type="project" value="UniProtKB-EC"/>
</dbReference>
<dbReference type="InterPro" id="IPR000403">
    <property type="entry name" value="PI3/4_kinase_cat_dom"/>
</dbReference>
<feature type="domain" description="PIK helical" evidence="9">
    <location>
        <begin position="1390"/>
        <end position="1576"/>
    </location>
</feature>
<dbReference type="SUPFAM" id="SSF56112">
    <property type="entry name" value="Protein kinase-like (PK-like)"/>
    <property type="match status" value="1"/>
</dbReference>
<keyword evidence="6" id="KW-0418">Kinase</keyword>
<evidence type="ECO:0000259" key="8">
    <source>
        <dbReference type="PROSITE" id="PS50290"/>
    </source>
</evidence>
<dbReference type="PANTHER" id="PTHR10048:SF15">
    <property type="entry name" value="PHOSPHATIDYLINOSITOL 4-KINASE ALPHA"/>
    <property type="match status" value="1"/>
</dbReference>
<dbReference type="InterPro" id="IPR011009">
    <property type="entry name" value="Kinase-like_dom_sf"/>
</dbReference>
<comment type="catalytic activity">
    <reaction evidence="1">
        <text>a 1,2-diacyl-sn-glycero-3-phospho-(1D-myo-inositol) + ATP = a 1,2-diacyl-sn-glycero-3-phospho-(1D-myo-inositol 4-phosphate) + ADP + H(+)</text>
        <dbReference type="Rhea" id="RHEA:19877"/>
        <dbReference type="ChEBI" id="CHEBI:15378"/>
        <dbReference type="ChEBI" id="CHEBI:30616"/>
        <dbReference type="ChEBI" id="CHEBI:57880"/>
        <dbReference type="ChEBI" id="CHEBI:58178"/>
        <dbReference type="ChEBI" id="CHEBI:456216"/>
        <dbReference type="EC" id="2.7.1.67"/>
    </reaction>
</comment>
<dbReference type="PROSITE" id="PS00915">
    <property type="entry name" value="PI3_4_KINASE_1"/>
    <property type="match status" value="1"/>
</dbReference>
<evidence type="ECO:0000256" key="3">
    <source>
        <dbReference type="ARBA" id="ARBA00012169"/>
    </source>
</evidence>
<dbReference type="SMART" id="SM00146">
    <property type="entry name" value="PI3Kc"/>
    <property type="match status" value="1"/>
</dbReference>
<dbReference type="SMART" id="SM00145">
    <property type="entry name" value="PI3Ka"/>
    <property type="match status" value="1"/>
</dbReference>
<dbReference type="InterPro" id="IPR015433">
    <property type="entry name" value="PI3/4_kinase"/>
</dbReference>
<dbReference type="OrthoDB" id="10264149at2759"/>
<dbReference type="Pfam" id="PF00454">
    <property type="entry name" value="PI3_PI4_kinase"/>
    <property type="match status" value="1"/>
</dbReference>
<dbReference type="InterPro" id="IPR042236">
    <property type="entry name" value="PI3K_accessory_sf"/>
</dbReference>
<dbReference type="Pfam" id="PF19274">
    <property type="entry name" value="PI4K_N"/>
    <property type="match status" value="2"/>
</dbReference>
<dbReference type="PROSITE" id="PS00916">
    <property type="entry name" value="PI3_4_KINASE_2"/>
    <property type="match status" value="1"/>
</dbReference>
<keyword evidence="5" id="KW-0547">Nucleotide-binding</keyword>
<dbReference type="GO" id="GO:0048015">
    <property type="term" value="P:phosphatidylinositol-mediated signaling"/>
    <property type="evidence" value="ECO:0007669"/>
    <property type="project" value="TreeGrafter"/>
</dbReference>
<evidence type="ECO:0000256" key="6">
    <source>
        <dbReference type="ARBA" id="ARBA00022777"/>
    </source>
</evidence>
<proteinExistence type="inferred from homology"/>
<comment type="similarity">
    <text evidence="2">Belongs to the PI3/PI4-kinase family. Type III PI4K subfamily.</text>
</comment>
<dbReference type="PROSITE" id="PS51545">
    <property type="entry name" value="PIK_HELICAL"/>
    <property type="match status" value="1"/>
</dbReference>
<evidence type="ECO:0000259" key="9">
    <source>
        <dbReference type="PROSITE" id="PS51545"/>
    </source>
</evidence>
<dbReference type="SUPFAM" id="SSF48371">
    <property type="entry name" value="ARM repeat"/>
    <property type="match status" value="2"/>
</dbReference>
<keyword evidence="4" id="KW-0808">Transferase</keyword>
<organism evidence="10">
    <name type="scientific">Athelia psychrophila</name>
    <dbReference type="NCBI Taxonomy" id="1759441"/>
    <lineage>
        <taxon>Eukaryota</taxon>
        <taxon>Fungi</taxon>
        <taxon>Dikarya</taxon>
        <taxon>Basidiomycota</taxon>
        <taxon>Agaricomycotina</taxon>
        <taxon>Agaricomycetes</taxon>
        <taxon>Agaricomycetidae</taxon>
        <taxon>Atheliales</taxon>
        <taxon>Atheliaceae</taxon>
        <taxon>Athelia</taxon>
    </lineage>
</organism>
<dbReference type="InterPro" id="IPR016024">
    <property type="entry name" value="ARM-type_fold"/>
</dbReference>
<dbReference type="InterPro" id="IPR001263">
    <property type="entry name" value="PI3K_accessory_dom"/>
</dbReference>
<dbReference type="EMBL" id="KV417549">
    <property type="protein sequence ID" value="KZP21149.1"/>
    <property type="molecule type" value="Genomic_DNA"/>
</dbReference>
<dbReference type="GO" id="GO:0005886">
    <property type="term" value="C:plasma membrane"/>
    <property type="evidence" value="ECO:0007669"/>
    <property type="project" value="TreeGrafter"/>
</dbReference>
<dbReference type="InterPro" id="IPR036940">
    <property type="entry name" value="PI3/4_kinase_cat_sf"/>
</dbReference>
<evidence type="ECO:0000256" key="2">
    <source>
        <dbReference type="ARBA" id="ARBA00006209"/>
    </source>
</evidence>
<dbReference type="PROSITE" id="PS50290">
    <property type="entry name" value="PI3_4_KINASE_3"/>
    <property type="match status" value="1"/>
</dbReference>
<dbReference type="GO" id="GO:0046854">
    <property type="term" value="P:phosphatidylinositol phosphate biosynthetic process"/>
    <property type="evidence" value="ECO:0007669"/>
    <property type="project" value="InterPro"/>
</dbReference>
<dbReference type="FunFam" id="3.30.1010.10:FF:000014">
    <property type="entry name" value="Phosphatidylinositol 4-kinase STT4"/>
    <property type="match status" value="1"/>
</dbReference>
<evidence type="ECO:0000256" key="5">
    <source>
        <dbReference type="ARBA" id="ARBA00022741"/>
    </source>
</evidence>
<gene>
    <name evidence="10" type="ORF">FIBSPDRAFT_788486</name>
</gene>
<dbReference type="InterPro" id="IPR045495">
    <property type="entry name" value="PI4K_N"/>
</dbReference>
<feature type="domain" description="PI3K/PI4K catalytic" evidence="8">
    <location>
        <begin position="1677"/>
        <end position="1942"/>
    </location>
</feature>
<keyword evidence="7" id="KW-0067">ATP-binding</keyword>
<name>A0A166JS00_9AGAM</name>
<evidence type="ECO:0000256" key="4">
    <source>
        <dbReference type="ARBA" id="ARBA00022679"/>
    </source>
</evidence>
<dbReference type="STRING" id="436010.A0A166JS00"/>
<dbReference type="GO" id="GO:0005524">
    <property type="term" value="F:ATP binding"/>
    <property type="evidence" value="ECO:0007669"/>
    <property type="project" value="UniProtKB-KW"/>
</dbReference>
<dbReference type="InterPro" id="IPR018936">
    <property type="entry name" value="PI3/4_kinase_CS"/>
</dbReference>
<dbReference type="Gene3D" id="3.30.1010.10">
    <property type="entry name" value="Phosphatidylinositol 3-kinase Catalytic Subunit, Chain A, domain 4"/>
    <property type="match status" value="1"/>
</dbReference>
<protein>
    <recommendedName>
        <fullName evidence="3">1-phosphatidylinositol 4-kinase</fullName>
        <ecNumber evidence="3">2.7.1.67</ecNumber>
    </recommendedName>
</protein>
<dbReference type="PANTHER" id="PTHR10048">
    <property type="entry name" value="PHOSPHATIDYLINOSITOL KINASE"/>
    <property type="match status" value="1"/>
</dbReference>
<reference evidence="10" key="1">
    <citation type="journal article" date="2016" name="Mol. Biol. Evol.">
        <title>Comparative Genomics of Early-Diverging Mushroom-Forming Fungi Provides Insights into the Origins of Lignocellulose Decay Capabilities.</title>
        <authorList>
            <person name="Nagy L.G."/>
            <person name="Riley R."/>
            <person name="Tritt A."/>
            <person name="Adam C."/>
            <person name="Daum C."/>
            <person name="Floudas D."/>
            <person name="Sun H."/>
            <person name="Yadav J.S."/>
            <person name="Pangilinan J."/>
            <person name="Larsson K.H."/>
            <person name="Matsuura K."/>
            <person name="Barry K."/>
            <person name="Labutti K."/>
            <person name="Kuo R."/>
            <person name="Ohm R.A."/>
            <person name="Bhattacharya S.S."/>
            <person name="Shirouzu T."/>
            <person name="Yoshinaga Y."/>
            <person name="Martin F.M."/>
            <person name="Grigoriev I.V."/>
            <person name="Hibbett D.S."/>
        </authorList>
    </citation>
    <scope>NUCLEOTIDE SEQUENCE [LARGE SCALE GENOMIC DNA]</scope>
    <source>
        <strain evidence="10">CBS 109695</strain>
    </source>
</reference>
<sequence>MDCLELNIHQRILSDIASLKDTRDDLLFAKELIASKVETREDLEEQQAQEGHAADGDVEPRVFMPASTAHCNIAFGEMVINFPKDHIENNIQTVIPVLVEMLGSVPVVNFDQCLSWQDWALPDQLVFSTVSALLRITSVHTEHSETAVNAILAFIVKVTENLQTANSVDILTQLSPALHGLYRAIISTTYPWSSAQWDQLSTQLAALAASENLDRLNRLLVDIHQEAETSPELIHFIQTFLARYISRGRPLSGYFLVCCIIEMQWTVLAQALVRPSPSGDNVLAQGEIVEADAANKAWLALMHSATLDLDVAADEKTRETLNTMLRYSMQCFTDLLCQIEEMDSEPTLDTYAWETMSESLKLASVCSVALHELDEGLYSRLTLLLSDQSPISENLVQEAALKATTVLVQSFPDIAGTMASHLRRFVTSPLPIFESEFASESRAPPPLAAAAKCLAVCIELAPGDDLIMSNMYSLLNYIASASKEMHESSGTIHPIGAGGDGSIAGSTETGLRGLSEEEVRLVGISTISVVTRLALEFKTEEVTRLTMSMLLQRFRLAEPTLEAAIAYNLVDLALSAPEASFVDTIRAFSAINRDANRDDPRFTNNMVLAAQTRLAQDLHRKPEFYDLYLVELLRLFADKGVAIQNAAVADHHQKIDDMVEQLASLLLPIDALLAHADFNPHINASPEIASLFRNMWFLCVLFHFTTDDHKEDRALEWQKPALARIAAKTPPLVVEGAHDFIANELDYNTVIRHEYAHSIAPKHANVLVKHVSSRTGDARQLSPGQVLFLLAMQDVESMRSAAGLPSSLASYFTNGNINKHDALSNCMDSVAEKVIRGCVTGLTTRVAQQDLPETLSQELRTLLICSTHRVAKARDMAERYLNRLITSFPSLMCDAPLVFAILEVLTLLRQACDNEFLDEDNPVYEFHSERADITLELTDSYGVRNQILGQLQRNANNWFQLALARAPTELQSTLQKYLAVNQSASGVDTSELGASVAEKFGKAVGPIHRQIISLSTLSGWEPDRAKIMASQLASKGYFAGEAAGLRLASREGQDKLEKLPPQSIPAAEILALKTKLAITEEEIAGKRSALSVKELKRLLFRCAATLISLEKCDYDLLHYLVAIPFGVFTPSALAAGIEVWTWTIAETPDIEVALLTELLSAWFDTVRRHKGIFSKTFNYDDPFYHPIDYSPTDKEEIDRAASSARRLLSPHTLILQMLFSRMQAARYRKPAAMFLLQRLVLRSARAHKSFSTHPLAREVRFLFLLFGFETLKSSRLDLYCESAAKESLYHLAYSWFAVRPLWSYGSNRVQVDADVKVLSEFLSYLQDDSVRSATAVSSLSQVQTQPSYYAQQLKSMNQPLRLLVENEIFRLAVWANPSNEAKRGSDHVGSSERTMLESSWANLVRTVWKIDPAIAIFLTERFKSTTIQNEVGKMVRSSTLDVLDTPEALRFLIGDRLDHTIRRDLKHLLLWAPVPPVLAVTFFERRYNNEPSILQYAHRVLEQHPVNLTFFFVPQVVQALRHDDLGYVERFIFETAKISQHFCHQIIWNMKANCYKDDAAEVEDSMKPSLDRMTDMVVSSLSGEARDFYNREFGFFHEVTSISGKLKPYIKRPKPEKKAKIDEEMAKIVVDVGVYLPSNPEGQVVDIDKKSGRPLQSHAKAPFMATFKVRKERVVVATDPDSIQDSDGGGVEVRTEYDVWQQAIFKVGDDCRQDVLALQIIAMFKNIFTSIGLTLYLYPYRVTATAPGCGVIDVVPNATSRDEMGRAKVNDLLDFFVAKYGSQDTIPFQKARLNFIQSMAAYSVACYILQIKDRHNGNIMIDGEGHIVHIDFGFLFDIGPGGVKFEPNSFKLNHEMVTLMGGRPSQGYDLFQHLTVKAFLAIRPYADQLVSTVELMLGTGLPSFKGEPTIKRLRDRFALGLNERQAAEFMMGIVRNAHENVRSTAYDEFQRLQNGIPYK</sequence>
<dbReference type="Pfam" id="PF00613">
    <property type="entry name" value="PI3Ka"/>
    <property type="match status" value="1"/>
</dbReference>
<dbReference type="FunFam" id="1.25.40.70:FF:000011">
    <property type="entry name" value="Phosphatidylinositol 4-kinase alpha"/>
    <property type="match status" value="1"/>
</dbReference>
<dbReference type="FunFam" id="1.10.1070.11:FF:000012">
    <property type="entry name" value="Phosphatidylinositol 4-kinase alpha 1"/>
    <property type="match status" value="1"/>
</dbReference>
<evidence type="ECO:0000313" key="10">
    <source>
        <dbReference type="EMBL" id="KZP21149.1"/>
    </source>
</evidence>
<dbReference type="EC" id="2.7.1.67" evidence="3"/>
<dbReference type="Gene3D" id="1.10.1070.11">
    <property type="entry name" value="Phosphatidylinositol 3-/4-kinase, catalytic domain"/>
    <property type="match status" value="1"/>
</dbReference>
<evidence type="ECO:0000256" key="1">
    <source>
        <dbReference type="ARBA" id="ARBA00001686"/>
    </source>
</evidence>
<accession>A0A166JS00</accession>
<dbReference type="Gene3D" id="1.25.40.70">
    <property type="entry name" value="Phosphatidylinositol 3-kinase, accessory domain (PIK)"/>
    <property type="match status" value="1"/>
</dbReference>
<dbReference type="GO" id="GO:0005737">
    <property type="term" value="C:cytoplasm"/>
    <property type="evidence" value="ECO:0007669"/>
    <property type="project" value="TreeGrafter"/>
</dbReference>
<dbReference type="CDD" id="cd05167">
    <property type="entry name" value="PI4Kc_III_alpha"/>
    <property type="match status" value="1"/>
</dbReference>
<evidence type="ECO:0000256" key="7">
    <source>
        <dbReference type="ARBA" id="ARBA00022840"/>
    </source>
</evidence>